<evidence type="ECO:0000256" key="1">
    <source>
        <dbReference type="ARBA" id="ARBA00004175"/>
    </source>
</evidence>
<keyword evidence="5" id="KW-1052">Target cell membrane</keyword>
<keyword evidence="12" id="KW-1185">Reference proteome</keyword>
<dbReference type="InterPro" id="IPR002110">
    <property type="entry name" value="Ankyrin_rpt"/>
</dbReference>
<keyword evidence="7" id="KW-0528">Neurotoxin</keyword>
<accession>A0A4Y2PBQ0</accession>
<dbReference type="Gene3D" id="1.25.40.20">
    <property type="entry name" value="Ankyrin repeat-containing domain"/>
    <property type="match status" value="1"/>
</dbReference>
<dbReference type="GO" id="GO:0044218">
    <property type="term" value="C:other organism cell membrane"/>
    <property type="evidence" value="ECO:0007669"/>
    <property type="project" value="UniProtKB-KW"/>
</dbReference>
<dbReference type="AlphaFoldDB" id="A0A4Y2PBQ0"/>
<evidence type="ECO:0000256" key="3">
    <source>
        <dbReference type="ARBA" id="ARBA00022483"/>
    </source>
</evidence>
<proteinExistence type="predicted"/>
<evidence type="ECO:0000256" key="4">
    <source>
        <dbReference type="ARBA" id="ARBA00022525"/>
    </source>
</evidence>
<evidence type="ECO:0000256" key="8">
    <source>
        <dbReference type="ARBA" id="ARBA00023028"/>
    </source>
</evidence>
<keyword evidence="3" id="KW-0268">Exocytosis</keyword>
<evidence type="ECO:0000256" key="5">
    <source>
        <dbReference type="ARBA" id="ARBA00022537"/>
    </source>
</evidence>
<evidence type="ECO:0000313" key="12">
    <source>
        <dbReference type="Proteomes" id="UP000499080"/>
    </source>
</evidence>
<dbReference type="SMART" id="SM00248">
    <property type="entry name" value="ANK"/>
    <property type="match status" value="2"/>
</dbReference>
<evidence type="ECO:0000256" key="6">
    <source>
        <dbReference type="ARBA" id="ARBA00022656"/>
    </source>
</evidence>
<comment type="subcellular location">
    <subcellularLocation>
        <location evidence="2">Secreted</location>
    </subcellularLocation>
    <subcellularLocation>
        <location evidence="1">Target cell membrane</location>
    </subcellularLocation>
</comment>
<keyword evidence="4" id="KW-0964">Secreted</keyword>
<dbReference type="PANTHER" id="PTHR46071">
    <property type="entry name" value="ANKYRIN REPEAT AND BTB/POZ DOMAIN-CONTAINING"/>
    <property type="match status" value="1"/>
</dbReference>
<dbReference type="GO" id="GO:0006887">
    <property type="term" value="P:exocytosis"/>
    <property type="evidence" value="ECO:0007669"/>
    <property type="project" value="UniProtKB-KW"/>
</dbReference>
<dbReference type="EMBL" id="BGPR01011066">
    <property type="protein sequence ID" value="GBN49408.1"/>
    <property type="molecule type" value="Genomic_DNA"/>
</dbReference>
<name>A0A4Y2PBQ0_ARAVE</name>
<evidence type="ECO:0000256" key="2">
    <source>
        <dbReference type="ARBA" id="ARBA00004613"/>
    </source>
</evidence>
<dbReference type="PROSITE" id="PS50297">
    <property type="entry name" value="ANK_REP_REGION"/>
    <property type="match status" value="2"/>
</dbReference>
<dbReference type="PROSITE" id="PS50088">
    <property type="entry name" value="ANK_REPEAT"/>
    <property type="match status" value="2"/>
</dbReference>
<comment type="caution">
    <text evidence="11">The sequence shown here is derived from an EMBL/GenBank/DDBJ whole genome shotgun (WGS) entry which is preliminary data.</text>
</comment>
<dbReference type="SUPFAM" id="SSF48403">
    <property type="entry name" value="Ankyrin repeat"/>
    <property type="match status" value="1"/>
</dbReference>
<dbReference type="GO" id="GO:0090729">
    <property type="term" value="F:toxin activity"/>
    <property type="evidence" value="ECO:0007669"/>
    <property type="project" value="UniProtKB-KW"/>
</dbReference>
<keyword evidence="9" id="KW-1053">Target membrane</keyword>
<evidence type="ECO:0000313" key="11">
    <source>
        <dbReference type="EMBL" id="GBN49408.1"/>
    </source>
</evidence>
<dbReference type="GO" id="GO:0005576">
    <property type="term" value="C:extracellular region"/>
    <property type="evidence" value="ECO:0007669"/>
    <property type="project" value="UniProtKB-SubCell"/>
</dbReference>
<keyword evidence="8" id="KW-0638">Presynaptic neurotoxin</keyword>
<dbReference type="OrthoDB" id="6427617at2759"/>
<feature type="repeat" description="ANK" evidence="10">
    <location>
        <begin position="166"/>
        <end position="198"/>
    </location>
</feature>
<dbReference type="InterPro" id="IPR036770">
    <property type="entry name" value="Ankyrin_rpt-contain_sf"/>
</dbReference>
<dbReference type="InterPro" id="IPR052089">
    <property type="entry name" value="Ankyrin-BTB/POZ_domain"/>
</dbReference>
<evidence type="ECO:0000256" key="7">
    <source>
        <dbReference type="ARBA" id="ARBA00022699"/>
    </source>
</evidence>
<organism evidence="11 12">
    <name type="scientific">Araneus ventricosus</name>
    <name type="common">Orbweaver spider</name>
    <name type="synonym">Epeira ventricosa</name>
    <dbReference type="NCBI Taxonomy" id="182803"/>
    <lineage>
        <taxon>Eukaryota</taxon>
        <taxon>Metazoa</taxon>
        <taxon>Ecdysozoa</taxon>
        <taxon>Arthropoda</taxon>
        <taxon>Chelicerata</taxon>
        <taxon>Arachnida</taxon>
        <taxon>Araneae</taxon>
        <taxon>Araneomorphae</taxon>
        <taxon>Entelegynae</taxon>
        <taxon>Araneoidea</taxon>
        <taxon>Araneidae</taxon>
        <taxon>Araneus</taxon>
    </lineage>
</organism>
<feature type="repeat" description="ANK" evidence="10">
    <location>
        <begin position="212"/>
        <end position="244"/>
    </location>
</feature>
<dbReference type="PANTHER" id="PTHR46071:SF2">
    <property type="entry name" value="ANKYRIN REPEAT AND BTB_POZ DOMAIN-CONTAINING PROTEIN 2-LIKE PROTEIN"/>
    <property type="match status" value="1"/>
</dbReference>
<evidence type="ECO:0000256" key="9">
    <source>
        <dbReference type="ARBA" id="ARBA00023298"/>
    </source>
</evidence>
<keyword evidence="10" id="KW-0040">ANK repeat</keyword>
<dbReference type="Pfam" id="PF00023">
    <property type="entry name" value="Ank"/>
    <property type="match status" value="2"/>
</dbReference>
<keyword evidence="6" id="KW-0800">Toxin</keyword>
<dbReference type="GO" id="GO:0044231">
    <property type="term" value="C:host cell presynaptic membrane"/>
    <property type="evidence" value="ECO:0007669"/>
    <property type="project" value="UniProtKB-KW"/>
</dbReference>
<reference evidence="11 12" key="1">
    <citation type="journal article" date="2019" name="Sci. Rep.">
        <title>Orb-weaving spider Araneus ventricosus genome elucidates the spidroin gene catalogue.</title>
        <authorList>
            <person name="Kono N."/>
            <person name="Nakamura H."/>
            <person name="Ohtoshi R."/>
            <person name="Moran D.A.P."/>
            <person name="Shinohara A."/>
            <person name="Yoshida Y."/>
            <person name="Fujiwara M."/>
            <person name="Mori M."/>
            <person name="Tomita M."/>
            <person name="Arakawa K."/>
        </authorList>
    </citation>
    <scope>NUCLEOTIDE SEQUENCE [LARGE SCALE GENOMIC DNA]</scope>
</reference>
<keyword evidence="9" id="KW-0472">Membrane</keyword>
<gene>
    <name evidence="11" type="primary">Btbd11</name>
    <name evidence="11" type="ORF">AVEN_193879_1</name>
</gene>
<evidence type="ECO:0000256" key="10">
    <source>
        <dbReference type="PROSITE-ProRule" id="PRU00023"/>
    </source>
</evidence>
<protein>
    <submittedName>
        <fullName evidence="11">Ankyrin repeat and BTB/POZ domain-containing protein BTBD11</fullName>
    </submittedName>
</protein>
<sequence length="270" mass="30218">METKSDLLRRVVQYYQHMLGYSSGRCTIVWGPAALHTLYYFMRCSQLEHAEHGNHRTPVQELVYERPYLVLPPLIEWVRVATAHADHRRSQVVDKDDVMQASRLLLPGVDCPIREFGISDDRLHCCQRSDDLLKAELAFRMLGSGRTDLVPHALQLLPHVDTFNEHGLTPLMAACIRGDEAMVHMLLDAGADVDIETPAPSNAYPCVNPETQHWTALTYATTHGQLPVIKLLLEKGANVEGGARFSEEKITVTPLQLAAASGKLCIYLNK</sequence>
<dbReference type="Proteomes" id="UP000499080">
    <property type="component" value="Unassembled WGS sequence"/>
</dbReference>